<feature type="repeat" description="WD" evidence="9">
    <location>
        <begin position="67"/>
        <end position="108"/>
    </location>
</feature>
<dbReference type="InterPro" id="IPR031120">
    <property type="entry name" value="HIR1-like"/>
</dbReference>
<keyword evidence="4 10" id="KW-0677">Repeat</keyword>
<dbReference type="Proteomes" id="UP001648503">
    <property type="component" value="Unassembled WGS sequence"/>
</dbReference>
<dbReference type="Pfam" id="PF09453">
    <property type="entry name" value="HIRA_B"/>
    <property type="match status" value="1"/>
</dbReference>
<evidence type="ECO:0000256" key="2">
    <source>
        <dbReference type="ARBA" id="ARBA00007306"/>
    </source>
</evidence>
<feature type="domain" description="Protein HIRA-like C-terminal" evidence="12">
    <location>
        <begin position="797"/>
        <end position="855"/>
    </location>
</feature>
<dbReference type="SUPFAM" id="SSF50978">
    <property type="entry name" value="WD40 repeat-like"/>
    <property type="match status" value="2"/>
</dbReference>
<dbReference type="SMART" id="SM00320">
    <property type="entry name" value="WD40"/>
    <property type="match status" value="7"/>
</dbReference>
<keyword evidence="7 10" id="KW-0804">Transcription</keyword>
<dbReference type="InterPro" id="IPR055410">
    <property type="entry name" value="Beta-prop_CAF1B_HIR1"/>
</dbReference>
<name>A0ABQ8FBL8_9FUNG</name>
<dbReference type="InterPro" id="IPR001680">
    <property type="entry name" value="WD40_rpt"/>
</dbReference>
<dbReference type="InterPro" id="IPR011494">
    <property type="entry name" value="HIRA-like_C"/>
</dbReference>
<evidence type="ECO:0000259" key="13">
    <source>
        <dbReference type="Pfam" id="PF24105"/>
    </source>
</evidence>
<evidence type="ECO:0000256" key="3">
    <source>
        <dbReference type="ARBA" id="ARBA00022574"/>
    </source>
</evidence>
<feature type="domain" description="Protein HIRA-like C-terminal" evidence="12">
    <location>
        <begin position="681"/>
        <end position="784"/>
    </location>
</feature>
<dbReference type="CDD" id="cd00200">
    <property type="entry name" value="WD40"/>
    <property type="match status" value="1"/>
</dbReference>
<evidence type="ECO:0000256" key="4">
    <source>
        <dbReference type="ARBA" id="ARBA00022737"/>
    </source>
</evidence>
<comment type="function">
    <text evidence="10">Required for replication-independent chromatin assembly and for the periodic repression of histone gene transcription during the cell cycle.</text>
</comment>
<dbReference type="EMBL" id="JAFCIX010000340">
    <property type="protein sequence ID" value="KAH6594037.1"/>
    <property type="molecule type" value="Genomic_DNA"/>
</dbReference>
<protein>
    <recommendedName>
        <fullName evidence="10">Protein HIR</fullName>
    </recommendedName>
</protein>
<dbReference type="InterPro" id="IPR036322">
    <property type="entry name" value="WD40_repeat_dom_sf"/>
</dbReference>
<keyword evidence="6 10" id="KW-0805">Transcription regulation</keyword>
<dbReference type="InterPro" id="IPR015943">
    <property type="entry name" value="WD40/YVTN_repeat-like_dom_sf"/>
</dbReference>
<dbReference type="Gene3D" id="2.130.10.10">
    <property type="entry name" value="YVTN repeat-like/Quinoprotein amine dehydrogenase"/>
    <property type="match status" value="2"/>
</dbReference>
<comment type="similarity">
    <text evidence="2 10">Belongs to the WD repeat HIR1 family.</text>
</comment>
<gene>
    <name evidence="14" type="ORF">BASA50_006943</name>
</gene>
<evidence type="ECO:0000256" key="5">
    <source>
        <dbReference type="ARBA" id="ARBA00022853"/>
    </source>
</evidence>
<keyword evidence="15" id="KW-1185">Reference proteome</keyword>
<feature type="repeat" description="WD" evidence="9">
    <location>
        <begin position="170"/>
        <end position="211"/>
    </location>
</feature>
<dbReference type="InterPro" id="IPR019015">
    <property type="entry name" value="HIRA_B_motif"/>
</dbReference>
<evidence type="ECO:0000256" key="7">
    <source>
        <dbReference type="ARBA" id="ARBA00023163"/>
    </source>
</evidence>
<comment type="subcellular location">
    <subcellularLocation>
        <location evidence="1 10">Nucleus</location>
    </subcellularLocation>
</comment>
<proteinExistence type="inferred from homology"/>
<evidence type="ECO:0000313" key="15">
    <source>
        <dbReference type="Proteomes" id="UP001648503"/>
    </source>
</evidence>
<dbReference type="Pfam" id="PF07569">
    <property type="entry name" value="Hira"/>
    <property type="match status" value="2"/>
</dbReference>
<dbReference type="PROSITE" id="PS50082">
    <property type="entry name" value="WD_REPEATS_2"/>
    <property type="match status" value="3"/>
</dbReference>
<dbReference type="Pfam" id="PF24105">
    <property type="entry name" value="Beta-prop_CAF1B_HIR1"/>
    <property type="match status" value="1"/>
</dbReference>
<evidence type="ECO:0000256" key="8">
    <source>
        <dbReference type="ARBA" id="ARBA00023242"/>
    </source>
</evidence>
<evidence type="ECO:0000256" key="9">
    <source>
        <dbReference type="PROSITE-ProRule" id="PRU00221"/>
    </source>
</evidence>
<dbReference type="PANTHER" id="PTHR13831">
    <property type="entry name" value="MEMBER OF THE HIR1 FAMILY OF WD-REPEAT PROTEINS"/>
    <property type="match status" value="1"/>
</dbReference>
<comment type="caution">
    <text evidence="14">The sequence shown here is derived from an EMBL/GenBank/DDBJ whole genome shotgun (WGS) entry which is preliminary data.</text>
</comment>
<evidence type="ECO:0000256" key="1">
    <source>
        <dbReference type="ARBA" id="ARBA00004123"/>
    </source>
</evidence>
<dbReference type="PROSITE" id="PS50294">
    <property type="entry name" value="WD_REPEATS_REGION"/>
    <property type="match status" value="2"/>
</dbReference>
<keyword evidence="10" id="KW-0678">Repressor</keyword>
<organism evidence="14 15">
    <name type="scientific">Batrachochytrium salamandrivorans</name>
    <dbReference type="NCBI Taxonomy" id="1357716"/>
    <lineage>
        <taxon>Eukaryota</taxon>
        <taxon>Fungi</taxon>
        <taxon>Fungi incertae sedis</taxon>
        <taxon>Chytridiomycota</taxon>
        <taxon>Chytridiomycota incertae sedis</taxon>
        <taxon>Chytridiomycetes</taxon>
        <taxon>Rhizophydiales</taxon>
        <taxon>Rhizophydiales incertae sedis</taxon>
        <taxon>Batrachochytrium</taxon>
    </lineage>
</organism>
<evidence type="ECO:0000256" key="6">
    <source>
        <dbReference type="ARBA" id="ARBA00023015"/>
    </source>
</evidence>
<evidence type="ECO:0000256" key="11">
    <source>
        <dbReference type="SAM" id="MobiDB-lite"/>
    </source>
</evidence>
<evidence type="ECO:0000256" key="10">
    <source>
        <dbReference type="RuleBase" id="RU364014"/>
    </source>
</evidence>
<accession>A0ABQ8FBL8</accession>
<feature type="region of interest" description="Disordered" evidence="11">
    <location>
        <begin position="907"/>
        <end position="928"/>
    </location>
</feature>
<evidence type="ECO:0000259" key="12">
    <source>
        <dbReference type="Pfam" id="PF07569"/>
    </source>
</evidence>
<feature type="repeat" description="WD" evidence="9">
    <location>
        <begin position="128"/>
        <end position="159"/>
    </location>
</feature>
<keyword evidence="5 10" id="KW-0156">Chromatin regulator</keyword>
<reference evidence="14 15" key="1">
    <citation type="submission" date="2021-02" db="EMBL/GenBank/DDBJ databases">
        <title>Variation within the Batrachochytrium salamandrivorans European outbreak.</title>
        <authorList>
            <person name="Kelly M."/>
            <person name="Pasmans F."/>
            <person name="Shea T.P."/>
            <person name="Munoz J.F."/>
            <person name="Carranza S."/>
            <person name="Cuomo C.A."/>
            <person name="Martel A."/>
        </authorList>
    </citation>
    <scope>NUCLEOTIDE SEQUENCE [LARGE SCALE GENOMIC DNA]</scope>
    <source>
        <strain evidence="14 15">AMFP18/2</strain>
    </source>
</reference>
<keyword evidence="8 10" id="KW-0539">Nucleus</keyword>
<evidence type="ECO:0000313" key="14">
    <source>
        <dbReference type="EMBL" id="KAH6594037.1"/>
    </source>
</evidence>
<feature type="domain" description="CAF1B/HIR1 beta-propeller" evidence="13">
    <location>
        <begin position="18"/>
        <end position="365"/>
    </location>
</feature>
<keyword evidence="3 9" id="KW-0853">WD repeat</keyword>
<dbReference type="PANTHER" id="PTHR13831:SF0">
    <property type="entry name" value="PROTEIN HIRA"/>
    <property type="match status" value="1"/>
</dbReference>
<sequence>MQLFVPPWVSHRTGKSRKTPIYSLHVHPSGLKLATAGLENIKIWSMQPISSQKAELDAAVPKQLSSMSIHDGAILCVRWSPRGEYLASGSEDAKVVIWKLDGSKIRNTGFGESNTTKHSESYRVVKILPAHESDVADLAWSHDQAFLASCGFDRRVVIWGGVNFEQIRRIDCHEGFVKGVTWDPAGKYLATQSDDRSIKIFRTSDWEVETTITEPLESGASTSFFTRLSWSPDGATIAATNGESGSVCVAPLIQRQDWKSEDFFVGHKAAVEVASFNPRLFGTVDSVQVDSESVATVSPISICATGSQDNGISIWSTAHPRALANVLEVVDHSVLDLCWTPDGYGLLGCSYDGTVVYLGFSPEELGRALSTNEMDNVLGRYGKRRAKHAIPESTFQLELELQMDATVQAVPTPAGRIADLMAGGHQGFANQTLVPTIPTVVAATVTSDVRSSALSQSSASQSPKPNVAVVQTISQTKDGKKRIQPIFIQSSDDTSPNVFNLPNMQYSSPVQLGVQPTGTQAIHVPVTRNINDKISDASANIVSTATAATSTLIPPGGIPIVTASSTLISNRQDPQTTLSSTAETTTKYVLPMVYGFEALPQLGIPVPRNLFISECVEAISNERIAIECRNDKKVARLVCTRGSDQLWQLVLQSPVLLSCITSQYAAVTCVNATLSIFSLAGRRLFSNVVLASCSAYLAGTGSYLLCIDGTGQLNVWNVVTRTQIMSSVSIAPLIHDEMDGETDVDVTITNVKFKRDGIPIITTSRGIAFTFDVGMRAWMRLVDVGMDTYAGVVYTGREESAQVRRFPSLDMLEERLVSAISADAPAEYRHWLRLYSHKLVDENALSKAKELCDDLTGTGLLSSHIGTSSWEPLVLGLPKAELFKELAPILAQNRSFQRILDAARPGNGMANSHMKIPPTDQDTLMTNT</sequence>